<dbReference type="NCBIfam" id="NF005601">
    <property type="entry name" value="PRK07337.1"/>
    <property type="match status" value="1"/>
</dbReference>
<reference evidence="8 9" key="1">
    <citation type="submission" date="2018-07" db="EMBL/GenBank/DDBJ databases">
        <title>Crenobacter cavernae sp. nov., isolated from a karst cave.</title>
        <authorList>
            <person name="Zhu H."/>
        </authorList>
    </citation>
    <scope>NUCLEOTIDE SEQUENCE [LARGE SCALE GENOMIC DNA]</scope>
    <source>
        <strain evidence="8 9">K1W11S-77</strain>
    </source>
</reference>
<keyword evidence="5 8" id="KW-0808">Transferase</keyword>
<gene>
    <name evidence="8" type="ORF">DWG20_15195</name>
</gene>
<dbReference type="InterPro" id="IPR015421">
    <property type="entry name" value="PyrdxlP-dep_Trfase_major"/>
</dbReference>
<evidence type="ECO:0000256" key="2">
    <source>
        <dbReference type="ARBA" id="ARBA00007441"/>
    </source>
</evidence>
<dbReference type="GO" id="GO:0008483">
    <property type="term" value="F:transaminase activity"/>
    <property type="evidence" value="ECO:0007669"/>
    <property type="project" value="UniProtKB-KW"/>
</dbReference>
<keyword evidence="6" id="KW-0663">Pyridoxal phosphate</keyword>
<proteinExistence type="inferred from homology"/>
<evidence type="ECO:0000313" key="9">
    <source>
        <dbReference type="Proteomes" id="UP000254537"/>
    </source>
</evidence>
<keyword evidence="4 8" id="KW-0032">Aminotransferase</keyword>
<comment type="similarity">
    <text evidence="2">Belongs to the class-I pyridoxal-phosphate-dependent aminotransferase family.</text>
</comment>
<comment type="cofactor">
    <cofactor evidence="1">
        <name>pyridoxal 5'-phosphate</name>
        <dbReference type="ChEBI" id="CHEBI:597326"/>
    </cofactor>
</comment>
<dbReference type="Proteomes" id="UP000254537">
    <property type="component" value="Chromosome"/>
</dbReference>
<evidence type="ECO:0000256" key="6">
    <source>
        <dbReference type="ARBA" id="ARBA00022898"/>
    </source>
</evidence>
<dbReference type="EMBL" id="CP031337">
    <property type="protein sequence ID" value="AXK40658.1"/>
    <property type="molecule type" value="Genomic_DNA"/>
</dbReference>
<protein>
    <recommendedName>
        <fullName evidence="3">Putative 8-amino-7-oxononanoate synthase</fullName>
    </recommendedName>
</protein>
<name>A0A345Y9Q6_9NEIS</name>
<dbReference type="Gene3D" id="3.40.640.10">
    <property type="entry name" value="Type I PLP-dependent aspartate aminotransferase-like (Major domain)"/>
    <property type="match status" value="1"/>
</dbReference>
<evidence type="ECO:0000256" key="1">
    <source>
        <dbReference type="ARBA" id="ARBA00001933"/>
    </source>
</evidence>
<evidence type="ECO:0000256" key="5">
    <source>
        <dbReference type="ARBA" id="ARBA00022679"/>
    </source>
</evidence>
<dbReference type="OrthoDB" id="9803354at2"/>
<dbReference type="GO" id="GO:0030170">
    <property type="term" value="F:pyridoxal phosphate binding"/>
    <property type="evidence" value="ECO:0007669"/>
    <property type="project" value="InterPro"/>
</dbReference>
<dbReference type="NCBIfam" id="NF006514">
    <property type="entry name" value="PRK08960.1"/>
    <property type="match status" value="1"/>
</dbReference>
<dbReference type="GO" id="GO:0006520">
    <property type="term" value="P:amino acid metabolic process"/>
    <property type="evidence" value="ECO:0007669"/>
    <property type="project" value="InterPro"/>
</dbReference>
<evidence type="ECO:0000313" key="8">
    <source>
        <dbReference type="EMBL" id="AXK40658.1"/>
    </source>
</evidence>
<feature type="domain" description="Aminotransferase class I/classII large" evidence="7">
    <location>
        <begin position="31"/>
        <end position="379"/>
    </location>
</feature>
<dbReference type="KEGG" id="ccah:DWG20_15195"/>
<accession>A0A345Y9Q6</accession>
<dbReference type="PANTHER" id="PTHR46383">
    <property type="entry name" value="ASPARTATE AMINOTRANSFERASE"/>
    <property type="match status" value="1"/>
</dbReference>
<dbReference type="InterPro" id="IPR015424">
    <property type="entry name" value="PyrdxlP-dep_Trfase"/>
</dbReference>
<dbReference type="CDD" id="cd00609">
    <property type="entry name" value="AAT_like"/>
    <property type="match status" value="1"/>
</dbReference>
<evidence type="ECO:0000256" key="4">
    <source>
        <dbReference type="ARBA" id="ARBA00022576"/>
    </source>
</evidence>
<sequence length="382" mass="40914">MKLAERMQAIAPFRVMAILEAARRREAAGHDVIHLEVGEPDFGTPSAIIEAGRRALAEGQTFYSAAQGLPALREAIARWYADRYGVDVSPERILVTPGASGALMVALAMLVGDGDEVVMADPTYPCNRHFVSLYGGTPVTLAAGPASRYQLTAAMLAEAWGERTVAAMVASPANPTGGVLSASEIQTLAEVCRAKGGTLIVDEIYHGLSYGLDAASALQVADDALVINSFSKYFQMTGWRLGWLVVPEGLAEPATRLAQNLYLCAPAPAQAAALAAFEPDTIALLEQRRAEFARRRDFLVDALPRLGWTVPVVPDGAFYLYADVSAVTDDSLAYCARLLEEANVAITPGLDFGSYRADKHVRIAYTTGVDRLAEAVERIARL</sequence>
<dbReference type="PANTHER" id="PTHR46383:SF2">
    <property type="entry name" value="AMINOTRANSFERASE"/>
    <property type="match status" value="1"/>
</dbReference>
<dbReference type="SUPFAM" id="SSF53383">
    <property type="entry name" value="PLP-dependent transferases"/>
    <property type="match status" value="1"/>
</dbReference>
<dbReference type="InterPro" id="IPR004839">
    <property type="entry name" value="Aminotransferase_I/II_large"/>
</dbReference>
<dbReference type="InterPro" id="IPR050596">
    <property type="entry name" value="AspAT/PAT-like"/>
</dbReference>
<evidence type="ECO:0000256" key="3">
    <source>
        <dbReference type="ARBA" id="ARBA00021531"/>
    </source>
</evidence>
<organism evidence="8 9">
    <name type="scientific">Crenobacter cavernae</name>
    <dbReference type="NCBI Taxonomy" id="2290923"/>
    <lineage>
        <taxon>Bacteria</taxon>
        <taxon>Pseudomonadati</taxon>
        <taxon>Pseudomonadota</taxon>
        <taxon>Betaproteobacteria</taxon>
        <taxon>Neisseriales</taxon>
        <taxon>Neisseriaceae</taxon>
        <taxon>Crenobacter</taxon>
    </lineage>
</organism>
<dbReference type="AlphaFoldDB" id="A0A345Y9Q6"/>
<dbReference type="Pfam" id="PF00155">
    <property type="entry name" value="Aminotran_1_2"/>
    <property type="match status" value="1"/>
</dbReference>
<evidence type="ECO:0000259" key="7">
    <source>
        <dbReference type="Pfam" id="PF00155"/>
    </source>
</evidence>